<dbReference type="SUPFAM" id="SSF51011">
    <property type="entry name" value="Glycosyl hydrolase domain"/>
    <property type="match status" value="1"/>
</dbReference>
<dbReference type="Proteomes" id="UP000824164">
    <property type="component" value="Unassembled WGS sequence"/>
</dbReference>
<accession>A0A9D1HF00</accession>
<evidence type="ECO:0000313" key="3">
    <source>
        <dbReference type="Proteomes" id="UP000824164"/>
    </source>
</evidence>
<evidence type="ECO:0000313" key="2">
    <source>
        <dbReference type="EMBL" id="HIU01674.1"/>
    </source>
</evidence>
<name>A0A9D1HF00_9FIRM</name>
<organism evidence="2 3">
    <name type="scientific">Candidatus Onthocola gallistercoris</name>
    <dbReference type="NCBI Taxonomy" id="2840876"/>
    <lineage>
        <taxon>Bacteria</taxon>
        <taxon>Bacillati</taxon>
        <taxon>Bacillota</taxon>
        <taxon>Bacilli</taxon>
        <taxon>Candidatus Onthocola</taxon>
    </lineage>
</organism>
<reference evidence="2" key="1">
    <citation type="submission" date="2020-10" db="EMBL/GenBank/DDBJ databases">
        <authorList>
            <person name="Gilroy R."/>
        </authorList>
    </citation>
    <scope>NUCLEOTIDE SEQUENCE</scope>
    <source>
        <strain evidence="2">CHK187-14744</strain>
    </source>
</reference>
<dbReference type="Pfam" id="PF00128">
    <property type="entry name" value="Alpha-amylase"/>
    <property type="match status" value="1"/>
</dbReference>
<dbReference type="InterPro" id="IPR006047">
    <property type="entry name" value="GH13_cat_dom"/>
</dbReference>
<dbReference type="PANTHER" id="PTHR43002">
    <property type="entry name" value="GLYCOGEN DEBRANCHING ENZYME"/>
    <property type="match status" value="1"/>
</dbReference>
<reference evidence="2" key="2">
    <citation type="journal article" date="2021" name="PeerJ">
        <title>Extensive microbial diversity within the chicken gut microbiome revealed by metagenomics and culture.</title>
        <authorList>
            <person name="Gilroy R."/>
            <person name="Ravi A."/>
            <person name="Getino M."/>
            <person name="Pursley I."/>
            <person name="Horton D.L."/>
            <person name="Alikhan N.F."/>
            <person name="Baker D."/>
            <person name="Gharbi K."/>
            <person name="Hall N."/>
            <person name="Watson M."/>
            <person name="Adriaenssens E.M."/>
            <person name="Foster-Nyarko E."/>
            <person name="Jarju S."/>
            <person name="Secka A."/>
            <person name="Antonio M."/>
            <person name="Oren A."/>
            <person name="Chaudhuri R.R."/>
            <person name="La Ragione R."/>
            <person name="Hildebrand F."/>
            <person name="Pallen M.J."/>
        </authorList>
    </citation>
    <scope>NUCLEOTIDE SEQUENCE</scope>
    <source>
        <strain evidence="2">CHK187-14744</strain>
    </source>
</reference>
<feature type="domain" description="Glycosyl hydrolase family 13 catalytic" evidence="1">
    <location>
        <begin position="130"/>
        <end position="462"/>
    </location>
</feature>
<dbReference type="SMART" id="SM00642">
    <property type="entry name" value="Aamy"/>
    <property type="match status" value="1"/>
</dbReference>
<evidence type="ECO:0000259" key="1">
    <source>
        <dbReference type="SMART" id="SM00642"/>
    </source>
</evidence>
<dbReference type="InterPro" id="IPR013780">
    <property type="entry name" value="Glyco_hydro_b"/>
</dbReference>
<dbReference type="InterPro" id="IPR017853">
    <property type="entry name" value="GH"/>
</dbReference>
<comment type="caution">
    <text evidence="2">The sequence shown here is derived from an EMBL/GenBank/DDBJ whole genome shotgun (WGS) entry which is preliminary data.</text>
</comment>
<protein>
    <recommendedName>
        <fullName evidence="1">Glycosyl hydrolase family 13 catalytic domain-containing protein</fullName>
    </recommendedName>
</protein>
<sequence>MKKQQWKIDRGQPLPYGVTTGDGWVNLSVTAGGVPLLEIRDSSGKELLSVDMASYACTGDVYAVRIEGAWPVCWQYRLQVDGRYAADPWQTGRSGKCASEETFCEVRRCAFDWEGDCPPKIPYEELYIYKLHIKGFTNHASSRVSHKGQITGVTEKLAYIKDLGMNAIELMPVYAFDPVVKDRATQKVRNNYWGYGEGRFKMIHPEYGTLEDLQKLVKQAHRLGMEIYLEVLFPDHMSDLEKLDILRYWVLNGHVDGFHLSQSTSPVNMLLQDPILANVRVMCEGFSSPMTVSMKEERTGVYHNGYLETARRFLRGDRDSCCGWMWQMLQKRGQGGTIQYLTNNNGFTLMDLVSYNDRHNEANGEDNRDGTADNLSYNCGIEGPSRKRAVLTLRMRQLKNAWILNLFHQGTPLVYAGDEFANSQSGNNNAWCQDNEMSWLNWQLLKSKSWLYDFAKKVIALRKSELIFHPARPYKMADVDGLGYPDFSFHGKQPWFVEEGQEKNCVGCMYTGKDGEGSLKAYYIAYNMSDRMEQFHLPNLLNGMAWSVLIDTSDEEMTQKTEGEEGWLLESHSIVIFKAVQLEKTDEETKEG</sequence>
<dbReference type="SUPFAM" id="SSF51445">
    <property type="entry name" value="(Trans)glycosidases"/>
    <property type="match status" value="1"/>
</dbReference>
<proteinExistence type="predicted"/>
<dbReference type="AlphaFoldDB" id="A0A9D1HF00"/>
<gene>
    <name evidence="2" type="ORF">IAB63_00280</name>
</gene>
<dbReference type="EMBL" id="DVLT01000001">
    <property type="protein sequence ID" value="HIU01674.1"/>
    <property type="molecule type" value="Genomic_DNA"/>
</dbReference>
<dbReference type="Gene3D" id="3.20.20.80">
    <property type="entry name" value="Glycosidases"/>
    <property type="match status" value="2"/>
</dbReference>
<dbReference type="GO" id="GO:0005975">
    <property type="term" value="P:carbohydrate metabolic process"/>
    <property type="evidence" value="ECO:0007669"/>
    <property type="project" value="InterPro"/>
</dbReference>
<dbReference type="Gene3D" id="2.60.40.1180">
    <property type="entry name" value="Golgi alpha-mannosidase II"/>
    <property type="match status" value="1"/>
</dbReference>